<dbReference type="HOGENOM" id="CLU_3355096_0_0_4"/>
<accession>E5AVB3</accession>
<organism evidence="1 2">
    <name type="scientific">Mycetohabitans rhizoxinica (strain DSM 19002 / CIP 109453 / HKI 454)</name>
    <name type="common">Paraburkholderia rhizoxinica</name>
    <dbReference type="NCBI Taxonomy" id="882378"/>
    <lineage>
        <taxon>Bacteria</taxon>
        <taxon>Pseudomonadati</taxon>
        <taxon>Pseudomonadota</taxon>
        <taxon>Betaproteobacteria</taxon>
        <taxon>Burkholderiales</taxon>
        <taxon>Burkholderiaceae</taxon>
        <taxon>Mycetohabitans</taxon>
    </lineage>
</organism>
<dbReference type="KEGG" id="brh:RBRH_02791"/>
<evidence type="ECO:0000313" key="2">
    <source>
        <dbReference type="Proteomes" id="UP000007437"/>
    </source>
</evidence>
<reference evidence="1 2" key="1">
    <citation type="journal article" date="2011" name="J. Bacteriol.">
        <title>Complete genome sequence of Burkholderia rhizoxinica, an endosymbiont of Rhizopus microsporus.</title>
        <authorList>
            <person name="Lackner G."/>
            <person name="Moebius N."/>
            <person name="Partida-Martinez L."/>
            <person name="Hertweck C."/>
        </authorList>
    </citation>
    <scope>NUCLEOTIDE SEQUENCE [LARGE SCALE GENOMIC DNA]</scope>
    <source>
        <strain evidence="2">DSM 19002 / CIP 109453 / HKI 454</strain>
        <plasmid evidence="1 2">pBRH01</plasmid>
    </source>
</reference>
<protein>
    <submittedName>
        <fullName evidence="1">Uncharacterized protein</fullName>
    </submittedName>
</protein>
<keyword evidence="1" id="KW-0614">Plasmid</keyword>
<dbReference type="EMBL" id="FR687360">
    <property type="protein sequence ID" value="CBW77037.1"/>
    <property type="molecule type" value="Genomic_DNA"/>
</dbReference>
<dbReference type="AlphaFoldDB" id="E5AVB3"/>
<gene>
    <name evidence="1" type="ordered locus">RBRH_02791</name>
</gene>
<sequence length="36" mass="3667">MFLISNKREVMEVLAGWGGAPAAVSVKEAGSGAGEF</sequence>
<name>E5AVB3_MYCRK</name>
<proteinExistence type="predicted"/>
<evidence type="ECO:0000313" key="1">
    <source>
        <dbReference type="EMBL" id="CBW77037.1"/>
    </source>
</evidence>
<geneLocation type="plasmid" evidence="1 2">
    <name>pBRH01</name>
</geneLocation>
<dbReference type="Proteomes" id="UP000007437">
    <property type="component" value="Plasmid pBRH01"/>
</dbReference>